<feature type="compositionally biased region" description="Basic and acidic residues" evidence="7">
    <location>
        <begin position="369"/>
        <end position="390"/>
    </location>
</feature>
<sequence>MDQKVSSSDTKQTEESTIEKGIKDSTIPETCDTKNLNGKFKPKSAVSEKDANLQQKAIDDYTHAQEKKTLSTSDKKEDFFQLQTNSTQQKSDSTLKNNSETEISKSDDKQPRSTSSTEELGNKTSHIQKDTSFIVNPTQEDNRSESMDDSQNVKNDSTIKEKDAYLSEKFLDKTVAKDGVLADSAQLNGKVPCEDTLRKTDNSSLLSEAAKKGETNKKPYETKLPEKAKLAQDSERHEIDHGVSNNEVISKNGVEIKQVIEKQDSDYNYIEAKVKLDYMTTERSEKEPEVSKLISDQNRKGDDHDLSTQQLASEITSSIVSQAKLTVSESGSIVNDKIRQESEDMSMDLKEKPDLKDSQMHTELSSHQIKCEKTQENNISKENREEESNVLFERKKDIVQVEKDTNINFTDPKEIKLEEKRDTKKDEDTSFSVDSNMEDPYSVSEQMTEDTFKNQHQKDKDIAEQVIPTKKNTKEEEPLKLEPEKSKLGESGHFTSQQKEPLKELNSELCERQPSKQKVISEDVTDKKNVTVATAEGKLGKDELSASEEEVTQEKTESQTHDLLSKEVISVKIKNYDLSAEEKEVSFMEMKSEREEQIDKKVDLLETKVGKEKSLLTEKLVSVMEANPKEDEQPKAKKDFEETEKEQSIPAEKDILEGESAGKAEQPRIEEKIISNGTKFEKEKQSVETKQEEVKQNLEIKHILEEIKPEKEELQTTGIEVILPEIKPEKDKLPSVDIKVTPPKTRSENEKQPTTYMKDTPTETQLKKEKQPVADMKATPPETKSEKENQSTTDMKVTPSETQLEKEKQSTIDMKVTPSETKPEKEKQPITDMKVTPSETKPEKEKQPITDMKVTPSETQLEKEKQSTIDMKVTPSETKPEKEKQPITDMKATPGEMKTEKEMSITEMSISPEKTKPVKEDELTIDMKVIPEKTKPESDEALKTDITLETQPGQYKLQVMEKRINSVETKPLKEELITTETEIIIQETKPEKDKTPVAETKSEPIELSRIDEKAFLEKAMSDKNELQSPDKETVSKQLPTEARTEILVEPKQEMDKLTALENQFIPAETKAEKAKQSPQEQDNYSIETKAASNDLPVIEKEASLSEPKLEKSKVSETETKSTLVETKQKDEVPQKGEEFSLVETKQEKYDVLQQEKELSLVRTKQEKGIPPSTEYQGISTDSTSEKEHKDSEVETKPVTDQLLTGEANIILLEKKLESDEVISEKKIDPVDILKEKDKLNQTEDELTVVETIEQKGELQTTTEKKTILVNPKSETDGMKMIEKTDLPMVEKKIDLSEVTLKKEELMKPEEKIACDKILLDKDELLQTENKLKPLEPKEEINKLLTIEEKTALVETEEVQDKLSLTVVNGEPPKQDESLTTEEKFVLVDSKIEKEELKTVEMKVTSGETQAKIDDIAKETTKPTSTKEKPEKEIPQHKAIPVETKLGKDKENVITEKKHVLVESMPEKTQLPVRKDEIVFEENISGEGKLIATKKASEKSDLKSPETKAPEEETISKKADTSTEEEKISSTETKTDISIEPTDEKGAKIVSELIKNSKTEFRHIAVGIEPRFIRIASSCGEETEIEETNETREIEISDDMVESDEQAATAGASGTGEVEQPQMQITEYQYTSPETTRTTDKEEEDSKLNIDDKEKISLTKKEPEKSKEVPEAHYKDKIVENYKETPLTHSDDKVKEHGEEMSQTIVTKSTQPFVSDAQVPVIGDLSVTATSAPKQTHLISESTIQNDISLDISMKDKSSVKTEGQLETTSNKEEPTKGISGESFISDDKSADEGIDTRIPISPTKEDESENNVKDKPIVGLDEKKVESIQEKAETAVLDDVKLNEVEGIKPVAQFLTKEAVKEKENLSQAKEDVQTVTKSIEKVTEEEGIALTEDKKDKVPKVSYIEEGEKIQSPKPDEIKEVADSDTAKPKVDIPKEKPEDKTPEGATDTSKPLEQKKESISFKDQQENKSIKDHSELEKTKTDEDIKVVEDKTNLHDVLPCDSTVIPEKQDNQQQKAIVKEEKEAKGREYEEIQLVKEDVDNKDKTAADELEDKYVLRMPVDSPKREILKEETQVTATLDDKEVIGKTTAKDETGKTVEPKHDENKINVDKGTEKREDKESKLQEKHILQHDISPDISDAKEVKLQDKPLPEETSIEDTEKLKEIIRTDEHKEDKLIILHEKEQIKTDDNKVQIVQPINEKSTVTSYKTEDQKDTVNKEQLTTLMDKDLVKEPKEEEKQTQLEAEYPLFEKTDKKERSIDTDIDYTTTTEKIIPVEDDKALQKKLIGKGKLDSTPSSVPLQLAKDKVVTEEVMENNLKEKPSLLSEDAYVSIKKPETEVLLLDNDAAKEPTKQPLEDSDSRIDLKQKVDEKHFEEIEEKQGDIPIQETEIKLLKSEEDDLISRETSPKAPSTSTEPSNDKSLPTSPTKEAKVKEQPKQFVKSPTKLRPSRTPPKTLSRKEVAGSPEIPKTKTPTSPIKRLSHSPKKAPLRNGIPSPTKFPQRLPPIKAPVGQAPMPNLRNVKSKIGSLDNIKYKPSGGEKKQLLTKKLEWVAAPRVGSLENTTYKPGGGVKKITTQKLEWKVEPKVGDKNIGYTPGGGQVKHGDREKPASVIESRKLEWKQKASSKVGSMDNVKHKPGGGQTKVKSEKMILKDKVSSKVGSLPASEKASSQGSETKSPIHPSSPQFDEQSQLPPVDEPYDEEPTETNEQEDEATSQKPETAEEALGLQDDESKPEVVETATEPEATKEYKDEDAATEDKPETTVSAEPKTAGGVTPESTGIGVDHEKSETKDAKDGDVAEKPPVEC</sequence>
<dbReference type="RefSeq" id="XP_013772973.1">
    <property type="nucleotide sequence ID" value="XM_013917519.2"/>
</dbReference>
<feature type="compositionally biased region" description="Polar residues" evidence="7">
    <location>
        <begin position="790"/>
        <end position="802"/>
    </location>
</feature>
<feature type="compositionally biased region" description="Basic and acidic residues" evidence="7">
    <location>
        <begin position="2645"/>
        <end position="2657"/>
    </location>
</feature>
<feature type="compositionally biased region" description="Basic residues" evidence="7">
    <location>
        <begin position="2480"/>
        <end position="2489"/>
    </location>
</feature>
<feature type="compositionally biased region" description="Basic and acidic residues" evidence="7">
    <location>
        <begin position="279"/>
        <end position="290"/>
    </location>
</feature>
<evidence type="ECO:0000313" key="8">
    <source>
        <dbReference type="Proteomes" id="UP000694941"/>
    </source>
</evidence>
<dbReference type="InterPro" id="IPR027324">
    <property type="entry name" value="MAP2/MAP4/Tau"/>
</dbReference>
<feature type="region of interest" description="Disordered" evidence="7">
    <location>
        <begin position="1883"/>
        <end position="1985"/>
    </location>
</feature>
<dbReference type="PANTHER" id="PTHR11501">
    <property type="entry name" value="MICROTUBULE-ASSOCIATED PROTEIN"/>
    <property type="match status" value="1"/>
</dbReference>
<feature type="compositionally biased region" description="Basic and acidic residues" evidence="7">
    <location>
        <begin position="627"/>
        <end position="693"/>
    </location>
</feature>
<evidence type="ECO:0000256" key="2">
    <source>
        <dbReference type="ARBA" id="ARBA00022490"/>
    </source>
</evidence>
<proteinExistence type="predicted"/>
<dbReference type="Proteomes" id="UP000694941">
    <property type="component" value="Unplaced"/>
</dbReference>
<feature type="region of interest" description="Disordered" evidence="7">
    <location>
        <begin position="336"/>
        <end position="390"/>
    </location>
</feature>
<feature type="compositionally biased region" description="Basic and acidic residues" evidence="7">
    <location>
        <begin position="2346"/>
        <end position="2382"/>
    </location>
</feature>
<feature type="compositionally biased region" description="Polar residues" evidence="7">
    <location>
        <begin position="1"/>
        <end position="10"/>
    </location>
</feature>
<dbReference type="PANTHER" id="PTHR11501:SF18">
    <property type="entry name" value="MICROTUBULE-ASSOCIATED PROTEIN"/>
    <property type="match status" value="1"/>
</dbReference>
<feature type="compositionally biased region" description="Basic and acidic residues" evidence="7">
    <location>
        <begin position="1126"/>
        <end position="1139"/>
    </location>
</feature>
<keyword evidence="8" id="KW-1185">Reference proteome</keyword>
<feature type="compositionally biased region" description="Acidic residues" evidence="7">
    <location>
        <begin position="2698"/>
        <end position="2714"/>
    </location>
</feature>
<evidence type="ECO:0000256" key="3">
    <source>
        <dbReference type="ARBA" id="ARBA00022553"/>
    </source>
</evidence>
<feature type="region of interest" description="Disordered" evidence="7">
    <location>
        <begin position="537"/>
        <end position="561"/>
    </location>
</feature>
<feature type="compositionally biased region" description="Basic and acidic residues" evidence="7">
    <location>
        <begin position="1018"/>
        <end position="1034"/>
    </location>
</feature>
<feature type="compositionally biased region" description="Basic and acidic residues" evidence="7">
    <location>
        <begin position="46"/>
        <end position="79"/>
    </location>
</feature>
<feature type="compositionally biased region" description="Basic and acidic residues" evidence="7">
    <location>
        <begin position="2389"/>
        <end position="2407"/>
    </location>
</feature>
<feature type="compositionally biased region" description="Basic and acidic residues" evidence="7">
    <location>
        <begin position="413"/>
        <end position="428"/>
    </location>
</feature>
<keyword evidence="6" id="KW-0493">Microtubule</keyword>
<feature type="region of interest" description="Disordered" evidence="7">
    <location>
        <begin position="1"/>
        <end position="161"/>
    </location>
</feature>
<feature type="region of interest" description="Disordered" evidence="7">
    <location>
        <begin position="1754"/>
        <end position="1816"/>
    </location>
</feature>
<feature type="compositionally biased region" description="Polar residues" evidence="7">
    <location>
        <begin position="2409"/>
        <end position="2428"/>
    </location>
</feature>
<evidence type="ECO:0000256" key="1">
    <source>
        <dbReference type="ARBA" id="ARBA00004245"/>
    </source>
</evidence>
<feature type="compositionally biased region" description="Polar residues" evidence="7">
    <location>
        <begin position="1620"/>
        <end position="1632"/>
    </location>
</feature>
<feature type="region of interest" description="Disordered" evidence="7">
    <location>
        <begin position="2087"/>
        <end position="2125"/>
    </location>
</feature>
<feature type="compositionally biased region" description="Basic and acidic residues" evidence="7">
    <location>
        <begin position="552"/>
        <end position="561"/>
    </location>
</feature>
<dbReference type="InterPro" id="IPR001084">
    <property type="entry name" value="MAP_tubulin-bd_rpt"/>
</dbReference>
<feature type="region of interest" description="Disordered" evidence="7">
    <location>
        <begin position="1488"/>
        <end position="1539"/>
    </location>
</feature>
<keyword evidence="5 6" id="KW-0206">Cytoskeleton</keyword>
<gene>
    <name evidence="9 10" type="primary">LOC106458063</name>
</gene>
<feature type="region of interest" description="Disordered" evidence="7">
    <location>
        <begin position="1595"/>
        <end position="1708"/>
    </location>
</feature>
<feature type="region of interest" description="Disordered" evidence="7">
    <location>
        <begin position="623"/>
        <end position="693"/>
    </location>
</feature>
<evidence type="ECO:0000313" key="10">
    <source>
        <dbReference type="RefSeq" id="XP_022239903.1"/>
    </source>
</evidence>
<dbReference type="PROSITE" id="PS51491">
    <property type="entry name" value="TAU_MAP_2"/>
    <property type="match status" value="2"/>
</dbReference>
<name>A0ABM1S8E8_LIMPO</name>
<feature type="compositionally biased region" description="Polar residues" evidence="7">
    <location>
        <begin position="2668"/>
        <end position="2693"/>
    </location>
</feature>
<feature type="compositionally biased region" description="Basic and acidic residues" evidence="7">
    <location>
        <begin position="1785"/>
        <end position="1795"/>
    </location>
</feature>
<feature type="compositionally biased region" description="Basic and acidic residues" evidence="7">
    <location>
        <begin position="1952"/>
        <end position="1985"/>
    </location>
</feature>
<feature type="compositionally biased region" description="Polar residues" evidence="7">
    <location>
        <begin position="81"/>
        <end position="101"/>
    </location>
</feature>
<feature type="compositionally biased region" description="Basic and acidic residues" evidence="7">
    <location>
        <begin position="1494"/>
        <end position="1539"/>
    </location>
</feature>
<evidence type="ECO:0000313" key="9">
    <source>
        <dbReference type="RefSeq" id="XP_013772973.1"/>
    </source>
</evidence>
<feature type="region of interest" description="Disordered" evidence="7">
    <location>
        <begin position="413"/>
        <end position="502"/>
    </location>
</feature>
<protein>
    <recommendedName>
        <fullName evidence="6">Microtubule-associated protein</fullName>
    </recommendedName>
</protein>
<feature type="region of interest" description="Disordered" evidence="7">
    <location>
        <begin position="733"/>
        <end position="943"/>
    </location>
</feature>
<feature type="region of interest" description="Disordered" evidence="7">
    <location>
        <begin position="1018"/>
        <end position="1054"/>
    </location>
</feature>
<feature type="region of interest" description="Disordered" evidence="7">
    <location>
        <begin position="1410"/>
        <end position="1450"/>
    </location>
</feature>
<feature type="compositionally biased region" description="Basic and acidic residues" evidence="7">
    <location>
        <begin position="1410"/>
        <end position="1435"/>
    </location>
</feature>
<evidence type="ECO:0000256" key="6">
    <source>
        <dbReference type="RuleBase" id="RU000686"/>
    </source>
</evidence>
<evidence type="ECO:0000256" key="5">
    <source>
        <dbReference type="ARBA" id="ARBA00023212"/>
    </source>
</evidence>
<dbReference type="Pfam" id="PF00418">
    <property type="entry name" value="Tubulin-binding"/>
    <property type="match status" value="3"/>
</dbReference>
<feature type="compositionally biased region" description="Basic and acidic residues" evidence="7">
    <location>
        <begin position="929"/>
        <end position="943"/>
    </location>
</feature>
<keyword evidence="2 6" id="KW-0963">Cytoplasm</keyword>
<feature type="compositionally biased region" description="Basic and acidic residues" evidence="7">
    <location>
        <begin position="1097"/>
        <end position="1119"/>
    </location>
</feature>
<feature type="region of interest" description="Disordered" evidence="7">
    <location>
        <begin position="987"/>
        <end position="1006"/>
    </location>
</feature>
<keyword evidence="3" id="KW-0597">Phosphoprotein</keyword>
<feature type="region of interest" description="Disordered" evidence="7">
    <location>
        <begin position="1068"/>
        <end position="1139"/>
    </location>
</feature>
<feature type="compositionally biased region" description="Basic and acidic residues" evidence="7">
    <location>
        <begin position="2745"/>
        <end position="2762"/>
    </location>
</feature>
<feature type="compositionally biased region" description="Basic and acidic residues" evidence="7">
    <location>
        <begin position="450"/>
        <end position="463"/>
    </location>
</feature>
<feature type="compositionally biased region" description="Basic and acidic residues" evidence="7">
    <location>
        <begin position="472"/>
        <end position="490"/>
    </location>
</feature>
<dbReference type="RefSeq" id="XP_022239903.1">
    <property type="nucleotide sequence ID" value="XM_022384195.1"/>
</dbReference>
<feature type="compositionally biased region" description="Basic and acidic residues" evidence="7">
    <location>
        <begin position="11"/>
        <end position="23"/>
    </location>
</feature>
<feature type="compositionally biased region" description="Basic and acidic residues" evidence="7">
    <location>
        <begin position="336"/>
        <end position="360"/>
    </location>
</feature>
<feature type="compositionally biased region" description="Basic and acidic residues" evidence="7">
    <location>
        <begin position="297"/>
        <end position="306"/>
    </location>
</feature>
<feature type="compositionally biased region" description="Basic and acidic residues" evidence="7">
    <location>
        <begin position="1907"/>
        <end position="1944"/>
    </location>
</feature>
<feature type="compositionally biased region" description="Polar residues" evidence="7">
    <location>
        <begin position="1173"/>
        <end position="1182"/>
    </location>
</feature>
<feature type="compositionally biased region" description="Basic and acidic residues" evidence="7">
    <location>
        <begin position="1688"/>
        <end position="1699"/>
    </location>
</feature>
<feature type="compositionally biased region" description="Basic and acidic residues" evidence="7">
    <location>
        <begin position="1183"/>
        <end position="1197"/>
    </location>
</feature>
<feature type="compositionally biased region" description="Acidic residues" evidence="7">
    <location>
        <begin position="1595"/>
        <end position="1604"/>
    </location>
</feature>
<feature type="region of interest" description="Disordered" evidence="7">
    <location>
        <begin position="2340"/>
        <end position="2521"/>
    </location>
</feature>
<dbReference type="GeneID" id="106458063"/>
<feature type="region of interest" description="Disordered" evidence="7">
    <location>
        <begin position="201"/>
        <end position="246"/>
    </location>
</feature>
<feature type="compositionally biased region" description="Basic and acidic residues" evidence="7">
    <location>
        <begin position="102"/>
        <end position="111"/>
    </location>
</feature>
<reference evidence="9 10" key="1">
    <citation type="submission" date="2025-05" db="UniProtKB">
        <authorList>
            <consortium name="RefSeq"/>
        </authorList>
    </citation>
    <scope>IDENTIFICATION</scope>
    <source>
        <tissue evidence="9 10">Muscle</tissue>
    </source>
</reference>
<evidence type="ECO:0000256" key="7">
    <source>
        <dbReference type="SAM" id="MobiDB-lite"/>
    </source>
</evidence>
<feature type="compositionally biased region" description="Basic and acidic residues" evidence="7">
    <location>
        <begin position="1636"/>
        <end position="1682"/>
    </location>
</feature>
<feature type="compositionally biased region" description="Polar residues" evidence="7">
    <location>
        <begin position="112"/>
        <end position="139"/>
    </location>
</feature>
<feature type="compositionally biased region" description="Basic and acidic residues" evidence="7">
    <location>
        <begin position="913"/>
        <end position="922"/>
    </location>
</feature>
<feature type="compositionally biased region" description="Basic and acidic residues" evidence="7">
    <location>
        <begin position="988"/>
        <end position="1006"/>
    </location>
</feature>
<feature type="compositionally biased region" description="Polar residues" evidence="7">
    <location>
        <begin position="1076"/>
        <end position="1086"/>
    </location>
</feature>
<dbReference type="PROSITE" id="PS00229">
    <property type="entry name" value="TAU_MAP_1"/>
    <property type="match status" value="1"/>
</dbReference>
<evidence type="ECO:0000256" key="4">
    <source>
        <dbReference type="ARBA" id="ARBA00022737"/>
    </source>
</evidence>
<feature type="region of interest" description="Disordered" evidence="7">
    <location>
        <begin position="279"/>
        <end position="310"/>
    </location>
</feature>
<feature type="compositionally biased region" description="Basic and acidic residues" evidence="7">
    <location>
        <begin position="1042"/>
        <end position="1054"/>
    </location>
</feature>
<comment type="subcellular location">
    <subcellularLocation>
        <location evidence="1 6">Cytoplasm</location>
        <location evidence="1 6">Cytoskeleton</location>
    </subcellularLocation>
</comment>
<keyword evidence="4" id="KW-0677">Repeat</keyword>
<accession>A0ABM1S8E8</accession>
<feature type="region of interest" description="Disordered" evidence="7">
    <location>
        <begin position="1162"/>
        <end position="1199"/>
    </location>
</feature>
<feature type="region of interest" description="Disordered" evidence="7">
    <location>
        <begin position="2588"/>
        <end position="2807"/>
    </location>
</feature>
<organism evidence="8 10">
    <name type="scientific">Limulus polyphemus</name>
    <name type="common">Atlantic horseshoe crab</name>
    <dbReference type="NCBI Taxonomy" id="6850"/>
    <lineage>
        <taxon>Eukaryota</taxon>
        <taxon>Metazoa</taxon>
        <taxon>Ecdysozoa</taxon>
        <taxon>Arthropoda</taxon>
        <taxon>Chelicerata</taxon>
        <taxon>Merostomata</taxon>
        <taxon>Xiphosura</taxon>
        <taxon>Limulidae</taxon>
        <taxon>Limulus</taxon>
    </lineage>
</organism>
<feature type="compositionally biased region" description="Basic and acidic residues" evidence="7">
    <location>
        <begin position="2784"/>
        <end position="2807"/>
    </location>
</feature>
<feature type="compositionally biased region" description="Basic and acidic residues" evidence="7">
    <location>
        <begin position="209"/>
        <end position="241"/>
    </location>
</feature>
<feature type="compositionally biased region" description="Basic and acidic residues" evidence="7">
    <location>
        <begin position="2602"/>
        <end position="2622"/>
    </location>
</feature>